<name>A0A0E9PEC3_ANGAN</name>
<evidence type="ECO:0000313" key="1">
    <source>
        <dbReference type="EMBL" id="JAH02213.1"/>
    </source>
</evidence>
<reference evidence="1" key="2">
    <citation type="journal article" date="2015" name="Fish Shellfish Immunol.">
        <title>Early steps in the European eel (Anguilla anguilla)-Vibrio vulnificus interaction in the gills: Role of the RtxA13 toxin.</title>
        <authorList>
            <person name="Callol A."/>
            <person name="Pajuelo D."/>
            <person name="Ebbesson L."/>
            <person name="Teles M."/>
            <person name="MacKenzie S."/>
            <person name="Amaro C."/>
        </authorList>
    </citation>
    <scope>NUCLEOTIDE SEQUENCE</scope>
</reference>
<protein>
    <submittedName>
        <fullName evidence="1">Uncharacterized protein</fullName>
    </submittedName>
</protein>
<organism evidence="1">
    <name type="scientific">Anguilla anguilla</name>
    <name type="common">European freshwater eel</name>
    <name type="synonym">Muraena anguilla</name>
    <dbReference type="NCBI Taxonomy" id="7936"/>
    <lineage>
        <taxon>Eukaryota</taxon>
        <taxon>Metazoa</taxon>
        <taxon>Chordata</taxon>
        <taxon>Craniata</taxon>
        <taxon>Vertebrata</taxon>
        <taxon>Euteleostomi</taxon>
        <taxon>Actinopterygii</taxon>
        <taxon>Neopterygii</taxon>
        <taxon>Teleostei</taxon>
        <taxon>Anguilliformes</taxon>
        <taxon>Anguillidae</taxon>
        <taxon>Anguilla</taxon>
    </lineage>
</organism>
<dbReference type="EMBL" id="GBXM01106364">
    <property type="protein sequence ID" value="JAH02213.1"/>
    <property type="molecule type" value="Transcribed_RNA"/>
</dbReference>
<dbReference type="AlphaFoldDB" id="A0A0E9PEC3"/>
<accession>A0A0E9PEC3</accession>
<proteinExistence type="predicted"/>
<sequence>MVLAHSHSHIFRILLRCDSK</sequence>
<reference evidence="1" key="1">
    <citation type="submission" date="2014-11" db="EMBL/GenBank/DDBJ databases">
        <authorList>
            <person name="Amaro Gonzalez C."/>
        </authorList>
    </citation>
    <scope>NUCLEOTIDE SEQUENCE</scope>
</reference>